<feature type="region of interest" description="Disordered" evidence="1">
    <location>
        <begin position="405"/>
        <end position="431"/>
    </location>
</feature>
<evidence type="ECO:0000313" key="4">
    <source>
        <dbReference type="Proteomes" id="UP000000759"/>
    </source>
</evidence>
<dbReference type="KEGG" id="pti:PHATRDRAFT_43213"/>
<keyword evidence="4" id="KW-1185">Reference proteome</keyword>
<dbReference type="AlphaFoldDB" id="B7FR05"/>
<accession>B7FR05</accession>
<proteinExistence type="predicted"/>
<dbReference type="OrthoDB" id="46369at2759"/>
<evidence type="ECO:0000256" key="1">
    <source>
        <dbReference type="SAM" id="MobiDB-lite"/>
    </source>
</evidence>
<dbReference type="InParanoid" id="B7FR05"/>
<reference evidence="3 4" key="1">
    <citation type="journal article" date="2008" name="Nature">
        <title>The Phaeodactylum genome reveals the evolutionary history of diatom genomes.</title>
        <authorList>
            <person name="Bowler C."/>
            <person name="Allen A.E."/>
            <person name="Badger J.H."/>
            <person name="Grimwood J."/>
            <person name="Jabbari K."/>
            <person name="Kuo A."/>
            <person name="Maheswari U."/>
            <person name="Martens C."/>
            <person name="Maumus F."/>
            <person name="Otillar R.P."/>
            <person name="Rayko E."/>
            <person name="Salamov A."/>
            <person name="Vandepoele K."/>
            <person name="Beszteri B."/>
            <person name="Gruber A."/>
            <person name="Heijde M."/>
            <person name="Katinka M."/>
            <person name="Mock T."/>
            <person name="Valentin K."/>
            <person name="Verret F."/>
            <person name="Berges J.A."/>
            <person name="Brownlee C."/>
            <person name="Cadoret J.P."/>
            <person name="Chiovitti A."/>
            <person name="Choi C.J."/>
            <person name="Coesel S."/>
            <person name="De Martino A."/>
            <person name="Detter J.C."/>
            <person name="Durkin C."/>
            <person name="Falciatore A."/>
            <person name="Fournet J."/>
            <person name="Haruta M."/>
            <person name="Huysman M.J."/>
            <person name="Jenkins B.D."/>
            <person name="Jiroutova K."/>
            <person name="Jorgensen R.E."/>
            <person name="Joubert Y."/>
            <person name="Kaplan A."/>
            <person name="Kroger N."/>
            <person name="Kroth P.G."/>
            <person name="La Roche J."/>
            <person name="Lindquist E."/>
            <person name="Lommer M."/>
            <person name="Martin-Jezequel V."/>
            <person name="Lopez P.J."/>
            <person name="Lucas S."/>
            <person name="Mangogna M."/>
            <person name="McGinnis K."/>
            <person name="Medlin L.K."/>
            <person name="Montsant A."/>
            <person name="Oudot-Le Secq M.P."/>
            <person name="Napoli C."/>
            <person name="Obornik M."/>
            <person name="Parker M.S."/>
            <person name="Petit J.L."/>
            <person name="Porcel B.M."/>
            <person name="Poulsen N."/>
            <person name="Robison M."/>
            <person name="Rychlewski L."/>
            <person name="Rynearson T.A."/>
            <person name="Schmutz J."/>
            <person name="Shapiro H."/>
            <person name="Siaut M."/>
            <person name="Stanley M."/>
            <person name="Sussman M.R."/>
            <person name="Taylor A.R."/>
            <person name="Vardi A."/>
            <person name="von Dassow P."/>
            <person name="Vyverman W."/>
            <person name="Willis A."/>
            <person name="Wyrwicz L.S."/>
            <person name="Rokhsar D.S."/>
            <person name="Weissenbach J."/>
            <person name="Armbrust E.V."/>
            <person name="Green B.R."/>
            <person name="Van de Peer Y."/>
            <person name="Grigoriev I.V."/>
        </authorList>
    </citation>
    <scope>NUCLEOTIDE SEQUENCE [LARGE SCALE GENOMIC DNA]</scope>
    <source>
        <strain evidence="3 4">CCAP 1055/1</strain>
    </source>
</reference>
<dbReference type="PaxDb" id="2850-Phatr43213"/>
<organism evidence="3 4">
    <name type="scientific">Phaeodactylum tricornutum (strain CCAP 1055/1)</name>
    <dbReference type="NCBI Taxonomy" id="556484"/>
    <lineage>
        <taxon>Eukaryota</taxon>
        <taxon>Sar</taxon>
        <taxon>Stramenopiles</taxon>
        <taxon>Ochrophyta</taxon>
        <taxon>Bacillariophyta</taxon>
        <taxon>Bacillariophyceae</taxon>
        <taxon>Bacillariophycidae</taxon>
        <taxon>Naviculales</taxon>
        <taxon>Phaeodactylaceae</taxon>
        <taxon>Phaeodactylum</taxon>
    </lineage>
</organism>
<sequence length="819" mass="91519">MRLPAGSRCCLLIACREGCDTIAPSIAMSFVENRTGSKTKRLVSLLQKGMLLLITVGILVTIFDLLTFKGLRSEHLQIANESHRWKRLSDTCSGKEPLLELVTQAVGNVSMAQAYIQDNCRALPTWKGVSNLYGPTPVILGLEHCEDFRSNLNQAKPLGGLKIAGFFNSGTNAMARTLMENLNDGKYGSRATLESTIRAQGVVTQVPWGKHRWILADELARLSQPDILPVVVVRDPYRWMQSMCKSTYTLVWDRGLANHCPNLVPSNNKEMEMNGNRSSFSVQLTQSVTSTHHSLASLWSSWYGSYFRSSSPRLIVRMEDLVFHGPELVRRLSDCVGIDRVQPFVFLTEAAKDHGRSTDLLTAIVKYGSSEGRYMSSTLGSRAGQGPTLRGEKIRGMVNETSSLLRPADISGSGPERQTTGHDPIKPTKKRNLTLDDFQQSSQSGFPPATVLLALSTIILLACGLRYYPTSQQQRQVSVAFLGNSMFYFNDFPRFLVELSDNGIRQDSCLHGGASIPSLVQQGNGMFPQFQTPAAIYAQSSDGSPIFDYGACSAKMLLTGTSIYTPEQYERFNETDGMVKNPCREDLVFTSYIEKYYATNKPNWDYILINDNTRNPARGSTRQASLQTLQHFYIPWLHKTGATPVFLWTHAYSVESTPKRNMTGLDDVANFTSLTGAGYRAYAEFLQAHLPPTQKPRIAPSGLAFLTVYEENLEMWKKLFHNADHLHASPHGTFLQGCVVYHTLFGKMPDRDVVIRRDMGSLWATARMMQHSWEPPNPMLHERDATYLYDVAERVMNGHVPETYIEYNRGEVADTGDDS</sequence>
<dbReference type="Proteomes" id="UP000000759">
    <property type="component" value="Chromosome 1"/>
</dbReference>
<protein>
    <submittedName>
        <fullName evidence="3">Uncharacterized protein</fullName>
    </submittedName>
</protein>
<dbReference type="eggNOG" id="ENOG502SNW4">
    <property type="taxonomic scope" value="Eukaryota"/>
</dbReference>
<dbReference type="InterPro" id="IPR027417">
    <property type="entry name" value="P-loop_NTPase"/>
</dbReference>
<keyword evidence="2" id="KW-1133">Transmembrane helix</keyword>
<dbReference type="Gene3D" id="3.40.50.300">
    <property type="entry name" value="P-loop containing nucleotide triphosphate hydrolases"/>
    <property type="match status" value="1"/>
</dbReference>
<dbReference type="Gene3D" id="3.40.50.1110">
    <property type="entry name" value="SGNH hydrolase"/>
    <property type="match status" value="1"/>
</dbReference>
<dbReference type="EMBL" id="CM000605">
    <property type="protein sequence ID" value="EEC51423.1"/>
    <property type="molecule type" value="Genomic_DNA"/>
</dbReference>
<feature type="transmembrane region" description="Helical" evidence="2">
    <location>
        <begin position="50"/>
        <end position="68"/>
    </location>
</feature>
<evidence type="ECO:0000256" key="2">
    <source>
        <dbReference type="SAM" id="Phobius"/>
    </source>
</evidence>
<dbReference type="GeneID" id="7196577"/>
<dbReference type="InterPro" id="IPR036514">
    <property type="entry name" value="SGNH_hydro_sf"/>
</dbReference>
<dbReference type="RefSeq" id="XP_002176960.1">
    <property type="nucleotide sequence ID" value="XM_002176924.1"/>
</dbReference>
<dbReference type="HOGENOM" id="CLU_345311_0_0_1"/>
<reference evidence="4" key="2">
    <citation type="submission" date="2008-08" db="EMBL/GenBank/DDBJ databases">
        <authorList>
            <consortium name="Diatom Consortium"/>
            <person name="Grigoriev I."/>
            <person name="Grimwood J."/>
            <person name="Kuo A."/>
            <person name="Otillar R.P."/>
            <person name="Salamov A."/>
            <person name="Detter J.C."/>
            <person name="Lindquist E."/>
            <person name="Shapiro H."/>
            <person name="Lucas S."/>
            <person name="Glavina del Rio T."/>
            <person name="Pitluck S."/>
            <person name="Rokhsar D."/>
            <person name="Bowler C."/>
        </authorList>
    </citation>
    <scope>GENOME REANNOTATION</scope>
    <source>
        <strain evidence="4">CCAP 1055/1</strain>
    </source>
</reference>
<evidence type="ECO:0000313" key="3">
    <source>
        <dbReference type="EMBL" id="EEC51423.1"/>
    </source>
</evidence>
<gene>
    <name evidence="3" type="ORF">PHATRDRAFT_43213</name>
</gene>
<name>B7FR05_PHATC</name>
<keyword evidence="2" id="KW-0472">Membrane</keyword>
<keyword evidence="2" id="KW-0812">Transmembrane</keyword>
<dbReference type="SUPFAM" id="SSF52540">
    <property type="entry name" value="P-loop containing nucleoside triphosphate hydrolases"/>
    <property type="match status" value="1"/>
</dbReference>